<name>A0A1H5Z2K1_9GAMM</name>
<evidence type="ECO:0000259" key="2">
    <source>
        <dbReference type="Pfam" id="PF20434"/>
    </source>
</evidence>
<dbReference type="InterPro" id="IPR050300">
    <property type="entry name" value="GDXG_lipolytic_enzyme"/>
</dbReference>
<dbReference type="InterPro" id="IPR049492">
    <property type="entry name" value="BD-FAE-like_dom"/>
</dbReference>
<dbReference type="InterPro" id="IPR029058">
    <property type="entry name" value="AB_hydrolase_fold"/>
</dbReference>
<dbReference type="SUPFAM" id="SSF53474">
    <property type="entry name" value="alpha/beta-Hydrolases"/>
    <property type="match status" value="1"/>
</dbReference>
<dbReference type="PANTHER" id="PTHR48081">
    <property type="entry name" value="AB HYDROLASE SUPERFAMILY PROTEIN C4A8.06C"/>
    <property type="match status" value="1"/>
</dbReference>
<dbReference type="Proteomes" id="UP000236745">
    <property type="component" value="Unassembled WGS sequence"/>
</dbReference>
<gene>
    <name evidence="3" type="ORF">SAMN05444390_1011987</name>
</gene>
<protein>
    <submittedName>
        <fullName evidence="3">Acetyl esterase/lipase</fullName>
    </submittedName>
</protein>
<keyword evidence="1" id="KW-0378">Hydrolase</keyword>
<dbReference type="EMBL" id="FNVQ01000001">
    <property type="protein sequence ID" value="SEG30424.1"/>
    <property type="molecule type" value="Genomic_DNA"/>
</dbReference>
<keyword evidence="4" id="KW-1185">Reference proteome</keyword>
<dbReference type="PANTHER" id="PTHR48081:SF9">
    <property type="entry name" value="CARBOXYLESTERASE"/>
    <property type="match status" value="1"/>
</dbReference>
<sequence>MKKQLVAFGSLLLLGLLEGCTQAGLGLANLPARFSSTQTVKAIAYGAEDSQKLDIYLPETTSETSLPVLLFFYGGRWTDGSRQMYPFVGETFAKEGYITVIADHSKYPEVRFPAFVEDGAAALAWVYRHIGEYGGDPERIYLSGHSSGAHIGALLVADERYTRAQGVDNGIIRAFAGLAGPYDFEPDEEDLKDMFGPPENYPQMQVTTFIEGDEPPMLLLWGDSDTTVWRRNLDLLAQQIRAQGGQVETQIYPGMDHVGIVASLTWFYQKRRPVLDDMLAFFNRH</sequence>
<evidence type="ECO:0000313" key="4">
    <source>
        <dbReference type="Proteomes" id="UP000236745"/>
    </source>
</evidence>
<accession>A0A1H5Z2K1</accession>
<dbReference type="Gene3D" id="3.40.50.1820">
    <property type="entry name" value="alpha/beta hydrolase"/>
    <property type="match status" value="1"/>
</dbReference>
<proteinExistence type="predicted"/>
<dbReference type="GO" id="GO:0016787">
    <property type="term" value="F:hydrolase activity"/>
    <property type="evidence" value="ECO:0007669"/>
    <property type="project" value="UniProtKB-KW"/>
</dbReference>
<evidence type="ECO:0000256" key="1">
    <source>
        <dbReference type="ARBA" id="ARBA00022801"/>
    </source>
</evidence>
<evidence type="ECO:0000313" key="3">
    <source>
        <dbReference type="EMBL" id="SEG30424.1"/>
    </source>
</evidence>
<feature type="domain" description="BD-FAE-like" evidence="2">
    <location>
        <begin position="53"/>
        <end position="237"/>
    </location>
</feature>
<dbReference type="Pfam" id="PF20434">
    <property type="entry name" value="BD-FAE"/>
    <property type="match status" value="1"/>
</dbReference>
<reference evidence="3 4" key="1">
    <citation type="submission" date="2016-10" db="EMBL/GenBank/DDBJ databases">
        <authorList>
            <person name="de Groot N.N."/>
        </authorList>
    </citation>
    <scope>NUCLEOTIDE SEQUENCE [LARGE SCALE GENOMIC DNA]</scope>
    <source>
        <strain evidence="3 4">DSM 22012</strain>
    </source>
</reference>
<dbReference type="OrthoDB" id="9771666at2"/>
<organism evidence="3 4">
    <name type="scientific">Marinobacterium lutimaris</name>
    <dbReference type="NCBI Taxonomy" id="568106"/>
    <lineage>
        <taxon>Bacteria</taxon>
        <taxon>Pseudomonadati</taxon>
        <taxon>Pseudomonadota</taxon>
        <taxon>Gammaproteobacteria</taxon>
        <taxon>Oceanospirillales</taxon>
        <taxon>Oceanospirillaceae</taxon>
        <taxon>Marinobacterium</taxon>
    </lineage>
</organism>
<dbReference type="RefSeq" id="WP_104002843.1">
    <property type="nucleotide sequence ID" value="NZ_FNVQ01000001.1"/>
</dbReference>
<dbReference type="AlphaFoldDB" id="A0A1H5Z2K1"/>